<dbReference type="AlphaFoldDB" id="A0AAD6RDP8"/>
<dbReference type="Proteomes" id="UP001164929">
    <property type="component" value="Chromosome 2"/>
</dbReference>
<protein>
    <submittedName>
        <fullName evidence="1">Uncharacterized protein</fullName>
    </submittedName>
</protein>
<accession>A0AAD6RDP8</accession>
<evidence type="ECO:0000313" key="1">
    <source>
        <dbReference type="EMBL" id="KAJ7006797.1"/>
    </source>
</evidence>
<gene>
    <name evidence="1" type="ORF">NC653_005989</name>
</gene>
<name>A0AAD6RDP8_9ROSI</name>
<proteinExistence type="predicted"/>
<sequence length="79" mass="8790">MGLWSVAETIHFLHQKSKQYCSPKIICQPTLLVTLRGGGGGGGASNFFFSSCRSFVTLTGKNLVEKIYIHISITFKKYF</sequence>
<keyword evidence="2" id="KW-1185">Reference proteome</keyword>
<organism evidence="1 2">
    <name type="scientific">Populus alba x Populus x berolinensis</name>
    <dbReference type="NCBI Taxonomy" id="444605"/>
    <lineage>
        <taxon>Eukaryota</taxon>
        <taxon>Viridiplantae</taxon>
        <taxon>Streptophyta</taxon>
        <taxon>Embryophyta</taxon>
        <taxon>Tracheophyta</taxon>
        <taxon>Spermatophyta</taxon>
        <taxon>Magnoliopsida</taxon>
        <taxon>eudicotyledons</taxon>
        <taxon>Gunneridae</taxon>
        <taxon>Pentapetalae</taxon>
        <taxon>rosids</taxon>
        <taxon>fabids</taxon>
        <taxon>Malpighiales</taxon>
        <taxon>Salicaceae</taxon>
        <taxon>Saliceae</taxon>
        <taxon>Populus</taxon>
    </lineage>
</organism>
<evidence type="ECO:0000313" key="2">
    <source>
        <dbReference type="Proteomes" id="UP001164929"/>
    </source>
</evidence>
<reference evidence="1" key="1">
    <citation type="journal article" date="2023" name="Mol. Ecol. Resour.">
        <title>Chromosome-level genome assembly of a triploid poplar Populus alba 'Berolinensis'.</title>
        <authorList>
            <person name="Chen S."/>
            <person name="Yu Y."/>
            <person name="Wang X."/>
            <person name="Wang S."/>
            <person name="Zhang T."/>
            <person name="Zhou Y."/>
            <person name="He R."/>
            <person name="Meng N."/>
            <person name="Wang Y."/>
            <person name="Liu W."/>
            <person name="Liu Z."/>
            <person name="Liu J."/>
            <person name="Guo Q."/>
            <person name="Huang H."/>
            <person name="Sederoff R.R."/>
            <person name="Wang G."/>
            <person name="Qu G."/>
            <person name="Chen S."/>
        </authorList>
    </citation>
    <scope>NUCLEOTIDE SEQUENCE</scope>
    <source>
        <strain evidence="1">SC-2020</strain>
    </source>
</reference>
<dbReference type="EMBL" id="JAQIZT010000002">
    <property type="protein sequence ID" value="KAJ7006797.1"/>
    <property type="molecule type" value="Genomic_DNA"/>
</dbReference>
<comment type="caution">
    <text evidence="1">The sequence shown here is derived from an EMBL/GenBank/DDBJ whole genome shotgun (WGS) entry which is preliminary data.</text>
</comment>